<proteinExistence type="predicted"/>
<accession>W4G6H5</accession>
<dbReference type="InterPro" id="IPR036770">
    <property type="entry name" value="Ankyrin_rpt-contain_sf"/>
</dbReference>
<dbReference type="Gene3D" id="1.25.40.20">
    <property type="entry name" value="Ankyrin repeat-containing domain"/>
    <property type="match status" value="1"/>
</dbReference>
<gene>
    <name evidence="1" type="ORF">H257_10461</name>
</gene>
<evidence type="ECO:0000313" key="1">
    <source>
        <dbReference type="EMBL" id="ETV75275.1"/>
    </source>
</evidence>
<dbReference type="OrthoDB" id="61418at2759"/>
<sequence>MASPPPSIACAIFLDPSVGLFTSITAFMPGLAFREWTDGYAILRAGHQAAMLAHKPNVVLTADTMNDAAEDGRADIVSWLVANNVEFNLDTALAAAAAEGHLHVIQFFLHHPLNDHPRHDKALIYAASGGHLSVVQELVHTTTVDSINAASAIAYAADFGHWHVVEWLEAWHGKKEDGCPETSLSVFGKESKFVAAPTGSSRTILLPTYRQVITAVRHYFLRTHLKAVKLVNDY</sequence>
<dbReference type="SUPFAM" id="SSF48403">
    <property type="entry name" value="Ankyrin repeat"/>
    <property type="match status" value="1"/>
</dbReference>
<dbReference type="InterPro" id="IPR052050">
    <property type="entry name" value="SecEffector_AnkRepeat"/>
</dbReference>
<dbReference type="Pfam" id="PF12796">
    <property type="entry name" value="Ank_2"/>
    <property type="match status" value="1"/>
</dbReference>
<dbReference type="GeneID" id="20812457"/>
<name>W4G6H5_APHAT</name>
<dbReference type="PANTHER" id="PTHR46586">
    <property type="entry name" value="ANKYRIN REPEAT-CONTAINING PROTEIN"/>
    <property type="match status" value="1"/>
</dbReference>
<dbReference type="EMBL" id="KI913141">
    <property type="protein sequence ID" value="ETV75275.1"/>
    <property type="molecule type" value="Genomic_DNA"/>
</dbReference>
<dbReference type="RefSeq" id="XP_009835323.1">
    <property type="nucleotide sequence ID" value="XM_009837021.1"/>
</dbReference>
<dbReference type="STRING" id="112090.W4G6H5"/>
<organism evidence="1">
    <name type="scientific">Aphanomyces astaci</name>
    <name type="common">Crayfish plague agent</name>
    <dbReference type="NCBI Taxonomy" id="112090"/>
    <lineage>
        <taxon>Eukaryota</taxon>
        <taxon>Sar</taxon>
        <taxon>Stramenopiles</taxon>
        <taxon>Oomycota</taxon>
        <taxon>Saprolegniomycetes</taxon>
        <taxon>Saprolegniales</taxon>
        <taxon>Verrucalvaceae</taxon>
        <taxon>Aphanomyces</taxon>
    </lineage>
</organism>
<dbReference type="InterPro" id="IPR002110">
    <property type="entry name" value="Ankyrin_rpt"/>
</dbReference>
<dbReference type="VEuPathDB" id="FungiDB:H257_10461"/>
<reference evidence="1" key="1">
    <citation type="submission" date="2013-12" db="EMBL/GenBank/DDBJ databases">
        <title>The Genome Sequence of Aphanomyces astaci APO3.</title>
        <authorList>
            <consortium name="The Broad Institute Genomics Platform"/>
            <person name="Russ C."/>
            <person name="Tyler B."/>
            <person name="van West P."/>
            <person name="Dieguez-Uribeondo J."/>
            <person name="Young S.K."/>
            <person name="Zeng Q."/>
            <person name="Gargeya S."/>
            <person name="Fitzgerald M."/>
            <person name="Abouelleil A."/>
            <person name="Alvarado L."/>
            <person name="Chapman S.B."/>
            <person name="Gainer-Dewar J."/>
            <person name="Goldberg J."/>
            <person name="Griggs A."/>
            <person name="Gujja S."/>
            <person name="Hansen M."/>
            <person name="Howarth C."/>
            <person name="Imamovic A."/>
            <person name="Ireland A."/>
            <person name="Larimer J."/>
            <person name="McCowan C."/>
            <person name="Murphy C."/>
            <person name="Pearson M."/>
            <person name="Poon T.W."/>
            <person name="Priest M."/>
            <person name="Roberts A."/>
            <person name="Saif S."/>
            <person name="Shea T."/>
            <person name="Sykes S."/>
            <person name="Wortman J."/>
            <person name="Nusbaum C."/>
            <person name="Birren B."/>
        </authorList>
    </citation>
    <scope>NUCLEOTIDE SEQUENCE [LARGE SCALE GENOMIC DNA]</scope>
    <source>
        <strain evidence="1">APO3</strain>
    </source>
</reference>
<dbReference type="PANTHER" id="PTHR46586:SF3">
    <property type="entry name" value="ANKYRIN REPEAT-CONTAINING PROTEIN"/>
    <property type="match status" value="1"/>
</dbReference>
<protein>
    <submittedName>
        <fullName evidence="1">Uncharacterized protein</fullName>
    </submittedName>
</protein>
<dbReference type="AlphaFoldDB" id="W4G6H5"/>